<dbReference type="PATRIC" id="fig|796940.3.peg.1079"/>
<dbReference type="Proteomes" id="UP000003379">
    <property type="component" value="Unassembled WGS sequence"/>
</dbReference>
<dbReference type="STRING" id="796937.HMPREF9630_00191"/>
<dbReference type="EMBL" id="AFZG01000025">
    <property type="protein sequence ID" value="EHL19258.1"/>
    <property type="molecule type" value="Genomic_DNA"/>
</dbReference>
<proteinExistence type="predicted"/>
<dbReference type="HOGENOM" id="CLU_144785_0_0_9"/>
<dbReference type="AlphaFoldDB" id="G9XCS2"/>
<accession>G9XCS2</accession>
<comment type="caution">
    <text evidence="1">The sequence shown here is derived from an EMBL/GenBank/DDBJ whole genome shotgun (WGS) entry which is preliminary data.</text>
</comment>
<evidence type="ECO:0000313" key="2">
    <source>
        <dbReference type="Proteomes" id="UP000003379"/>
    </source>
</evidence>
<dbReference type="RefSeq" id="WP_009529576.1">
    <property type="nucleotide sequence ID" value="NZ_JH414611.1"/>
</dbReference>
<sequence>MENKRKIDEYIPKAIDSLSKNKKIVINGEIKSGFAGQIATFSVAVSTGSLLSAVAFFSEKKQSFVERQELMNVIYEIITGESASVNDANNSKAVLLSYVKKKYEQTHSQKGYAASLLDYGQLQQDILNAAIAVKLAINFFPKAKENKGENGR</sequence>
<organism evidence="1 2">
    <name type="scientific">Peptoanaerobacter stomatis</name>
    <dbReference type="NCBI Taxonomy" id="796937"/>
    <lineage>
        <taxon>Bacteria</taxon>
        <taxon>Bacillati</taxon>
        <taxon>Bacillota</taxon>
        <taxon>Clostridia</taxon>
        <taxon>Peptostreptococcales</taxon>
        <taxon>Filifactoraceae</taxon>
        <taxon>Peptoanaerobacter</taxon>
    </lineage>
</organism>
<evidence type="ECO:0008006" key="3">
    <source>
        <dbReference type="Google" id="ProtNLM"/>
    </source>
</evidence>
<gene>
    <name evidence="1" type="ORF">HMPREF9628_01649</name>
</gene>
<name>G9XCS2_9FIRM</name>
<protein>
    <recommendedName>
        <fullName evidence="3">CRISPR type III-B/RAMP module-associated protein Cmr5</fullName>
    </recommendedName>
</protein>
<evidence type="ECO:0000313" key="1">
    <source>
        <dbReference type="EMBL" id="EHL19258.1"/>
    </source>
</evidence>
<reference evidence="1 2" key="1">
    <citation type="submission" date="2011-08" db="EMBL/GenBank/DDBJ databases">
        <title>The Genome Sequence of Eubacteriaceae bacterium CM5.</title>
        <authorList>
            <consortium name="The Broad Institute Genome Sequencing Platform"/>
            <person name="Earl A."/>
            <person name="Ward D."/>
            <person name="Feldgarden M."/>
            <person name="Gevers D."/>
            <person name="Sizova M."/>
            <person name="Hazen A."/>
            <person name="Epstein S."/>
            <person name="Young S.K."/>
            <person name="Zeng Q."/>
            <person name="Gargeya S."/>
            <person name="Fitzgerald M."/>
            <person name="Haas B."/>
            <person name="Abouelleil A."/>
            <person name="Alvarado L."/>
            <person name="Arachchi H.M."/>
            <person name="Berlin A."/>
            <person name="Brown A."/>
            <person name="Chapman S.B."/>
            <person name="Chen Z."/>
            <person name="Dunbar C."/>
            <person name="Freedman E."/>
            <person name="Gearin G."/>
            <person name="Gellesch M."/>
            <person name="Goldberg J."/>
            <person name="Griggs A."/>
            <person name="Gujja S."/>
            <person name="Heiman D."/>
            <person name="Howarth C."/>
            <person name="Larson L."/>
            <person name="Lui A."/>
            <person name="MacDonald P.J.P."/>
            <person name="Montmayeur A."/>
            <person name="Murphy C."/>
            <person name="Neiman D."/>
            <person name="Pearson M."/>
            <person name="Priest M."/>
            <person name="Roberts A."/>
            <person name="Saif S."/>
            <person name="Shea T."/>
            <person name="Shenoy N."/>
            <person name="Sisk P."/>
            <person name="Stolte C."/>
            <person name="Sykes S."/>
            <person name="Wortman J."/>
            <person name="Nusbaum C."/>
            <person name="Birren B."/>
        </authorList>
    </citation>
    <scope>NUCLEOTIDE SEQUENCE [LARGE SCALE GENOMIC DNA]</scope>
    <source>
        <strain evidence="1 2">CM5</strain>
    </source>
</reference>